<name>A0A8S5PZE8_9CAUD</name>
<accession>A0A8S5PZE8</accession>
<reference evidence="2" key="1">
    <citation type="journal article" date="2021" name="Proc. Natl. Acad. Sci. U.S.A.">
        <title>A Catalog of Tens of Thousands of Viruses from Human Metagenomes Reveals Hidden Associations with Chronic Diseases.</title>
        <authorList>
            <person name="Tisza M.J."/>
            <person name="Buck C.B."/>
        </authorList>
    </citation>
    <scope>NUCLEOTIDE SEQUENCE</scope>
    <source>
        <strain evidence="2">CtjK323</strain>
    </source>
</reference>
<dbReference type="GO" id="GO:0034220">
    <property type="term" value="P:monoatomic ion transmembrane transport"/>
    <property type="evidence" value="ECO:0007669"/>
    <property type="project" value="UniProtKB-KW"/>
</dbReference>
<evidence type="ECO:0000313" key="2">
    <source>
        <dbReference type="EMBL" id="DAE12439.1"/>
    </source>
</evidence>
<sequence length="124" mass="14701">MKKYFLQETAEELEFGDMIVLDLSHDMENGHTKHHHLECKFMPELVPILLEEDIIEEKEVEEEKPLDFQDDDTPYPLMEEVIKANEELELRVDKLEKTVIKLREMVASLTVKSAYENARKQNRK</sequence>
<keyword evidence="2" id="KW-0813">Transport</keyword>
<protein>
    <submittedName>
        <fullName evidence="2">Intermediate conductance calcium-activated potassium channel-helix bundle, copper, MEMBRANE PROTEIN</fullName>
    </submittedName>
</protein>
<evidence type="ECO:0000256" key="1">
    <source>
        <dbReference type="SAM" id="Coils"/>
    </source>
</evidence>
<proteinExistence type="predicted"/>
<organism evidence="2">
    <name type="scientific">CrAss-like virus sp. ctjK323</name>
    <dbReference type="NCBI Taxonomy" id="2825839"/>
    <lineage>
        <taxon>Viruses</taxon>
        <taxon>Duplodnaviria</taxon>
        <taxon>Heunggongvirae</taxon>
        <taxon>Uroviricota</taxon>
        <taxon>Caudoviricetes</taxon>
        <taxon>Crassvirales</taxon>
    </lineage>
</organism>
<keyword evidence="1" id="KW-0175">Coiled coil</keyword>
<keyword evidence="2" id="KW-0406">Ion transport</keyword>
<feature type="coiled-coil region" evidence="1">
    <location>
        <begin position="78"/>
        <end position="112"/>
    </location>
</feature>
<keyword evidence="2" id="KW-0407">Ion channel</keyword>
<dbReference type="EMBL" id="BK015552">
    <property type="protein sequence ID" value="DAE12439.1"/>
    <property type="molecule type" value="Genomic_DNA"/>
</dbReference>